<dbReference type="EC" id="2.3.2.27" evidence="4"/>
<evidence type="ECO:0000256" key="10">
    <source>
        <dbReference type="ARBA" id="ARBA00023136"/>
    </source>
</evidence>
<dbReference type="GO" id="GO:0061630">
    <property type="term" value="F:ubiquitin protein ligase activity"/>
    <property type="evidence" value="ECO:0007669"/>
    <property type="project" value="UniProtKB-EC"/>
</dbReference>
<evidence type="ECO:0000256" key="7">
    <source>
        <dbReference type="ARBA" id="ARBA00022771"/>
    </source>
</evidence>
<protein>
    <recommendedName>
        <fullName evidence="4">RING-type E3 ubiquitin transferase</fullName>
        <ecNumber evidence="4">2.3.2.27</ecNumber>
    </recommendedName>
</protein>
<dbReference type="PANTHER" id="PTHR12313">
    <property type="entry name" value="E3 UBIQUITIN-PROTEIN LIGASE RNF5-RELATED"/>
    <property type="match status" value="1"/>
</dbReference>
<comment type="caution">
    <text evidence="13">The sequence shown here is derived from an EMBL/GenBank/DDBJ whole genome shotgun (WGS) entry which is preliminary data.</text>
</comment>
<evidence type="ECO:0000256" key="6">
    <source>
        <dbReference type="ARBA" id="ARBA00022723"/>
    </source>
</evidence>
<reference evidence="13" key="1">
    <citation type="journal article" date="2021" name="Sci. Rep.">
        <title>Diploid genomic architecture of Nitzschia inconspicua, an elite biomass production diatom.</title>
        <authorList>
            <person name="Oliver A."/>
            <person name="Podell S."/>
            <person name="Pinowska A."/>
            <person name="Traller J.C."/>
            <person name="Smith S.R."/>
            <person name="McClure R."/>
            <person name="Beliaev A."/>
            <person name="Bohutskyi P."/>
            <person name="Hill E.A."/>
            <person name="Rabines A."/>
            <person name="Zheng H."/>
            <person name="Allen L.Z."/>
            <person name="Kuo A."/>
            <person name="Grigoriev I.V."/>
            <person name="Allen A.E."/>
            <person name="Hazlebeck D."/>
            <person name="Allen E.E."/>
        </authorList>
    </citation>
    <scope>NUCLEOTIDE SEQUENCE</scope>
    <source>
        <strain evidence="13">Hildebrandi</strain>
    </source>
</reference>
<evidence type="ECO:0000256" key="9">
    <source>
        <dbReference type="ARBA" id="ARBA00022833"/>
    </source>
</evidence>
<organism evidence="13 14">
    <name type="scientific">Nitzschia inconspicua</name>
    <dbReference type="NCBI Taxonomy" id="303405"/>
    <lineage>
        <taxon>Eukaryota</taxon>
        <taxon>Sar</taxon>
        <taxon>Stramenopiles</taxon>
        <taxon>Ochrophyta</taxon>
        <taxon>Bacillariophyta</taxon>
        <taxon>Bacillariophyceae</taxon>
        <taxon>Bacillariophycidae</taxon>
        <taxon>Bacillariales</taxon>
        <taxon>Bacillariaceae</taxon>
        <taxon>Nitzschia</taxon>
    </lineage>
</organism>
<keyword evidence="5" id="KW-0808">Transferase</keyword>
<dbReference type="InterPro" id="IPR018957">
    <property type="entry name" value="Znf_C3HC4_RING-type"/>
</dbReference>
<comment type="subcellular location">
    <subcellularLocation>
        <location evidence="2">Endomembrane system</location>
    </subcellularLocation>
</comment>
<reference evidence="13" key="2">
    <citation type="submission" date="2021-04" db="EMBL/GenBank/DDBJ databases">
        <authorList>
            <person name="Podell S."/>
        </authorList>
    </citation>
    <scope>NUCLEOTIDE SEQUENCE</scope>
    <source>
        <strain evidence="13">Hildebrandi</strain>
    </source>
</reference>
<dbReference type="SMART" id="SM00184">
    <property type="entry name" value="RING"/>
    <property type="match status" value="1"/>
</dbReference>
<comment type="catalytic activity">
    <reaction evidence="1">
        <text>S-ubiquitinyl-[E2 ubiquitin-conjugating enzyme]-L-cysteine + [acceptor protein]-L-lysine = [E2 ubiquitin-conjugating enzyme]-L-cysteine + N(6)-ubiquitinyl-[acceptor protein]-L-lysine.</text>
        <dbReference type="EC" id="2.3.2.27"/>
    </reaction>
</comment>
<evidence type="ECO:0000313" key="14">
    <source>
        <dbReference type="Proteomes" id="UP000693970"/>
    </source>
</evidence>
<dbReference type="GO" id="GO:0005783">
    <property type="term" value="C:endoplasmic reticulum"/>
    <property type="evidence" value="ECO:0007669"/>
    <property type="project" value="InterPro"/>
</dbReference>
<comment type="pathway">
    <text evidence="3">Protein modification; protein ubiquitination.</text>
</comment>
<keyword evidence="8" id="KW-0833">Ubl conjugation pathway</keyword>
<dbReference type="InterPro" id="IPR017907">
    <property type="entry name" value="Znf_RING_CS"/>
</dbReference>
<evidence type="ECO:0000259" key="12">
    <source>
        <dbReference type="PROSITE" id="PS50089"/>
    </source>
</evidence>
<dbReference type="Pfam" id="PF00097">
    <property type="entry name" value="zf-C3HC4"/>
    <property type="match status" value="1"/>
</dbReference>
<dbReference type="PROSITE" id="PS00518">
    <property type="entry name" value="ZF_RING_1"/>
    <property type="match status" value="1"/>
</dbReference>
<dbReference type="PROSITE" id="PS50089">
    <property type="entry name" value="ZF_RING_2"/>
    <property type="match status" value="1"/>
</dbReference>
<evidence type="ECO:0000256" key="3">
    <source>
        <dbReference type="ARBA" id="ARBA00004906"/>
    </source>
</evidence>
<evidence type="ECO:0000256" key="5">
    <source>
        <dbReference type="ARBA" id="ARBA00022679"/>
    </source>
</evidence>
<evidence type="ECO:0000256" key="8">
    <source>
        <dbReference type="ARBA" id="ARBA00022786"/>
    </source>
</evidence>
<keyword evidence="7 11" id="KW-0863">Zinc-finger</keyword>
<dbReference type="EMBL" id="JAGRRH010000016">
    <property type="protein sequence ID" value="KAG7354560.1"/>
    <property type="molecule type" value="Genomic_DNA"/>
</dbReference>
<dbReference type="Pfam" id="PF26200">
    <property type="entry name" value="Rcat_RNF216"/>
    <property type="match status" value="1"/>
</dbReference>
<evidence type="ECO:0000256" key="11">
    <source>
        <dbReference type="PROSITE-ProRule" id="PRU00175"/>
    </source>
</evidence>
<keyword evidence="6" id="KW-0479">Metal-binding</keyword>
<keyword evidence="10" id="KW-0472">Membrane</keyword>
<dbReference type="GO" id="GO:0006511">
    <property type="term" value="P:ubiquitin-dependent protein catabolic process"/>
    <property type="evidence" value="ECO:0007669"/>
    <property type="project" value="InterPro"/>
</dbReference>
<dbReference type="OrthoDB" id="10009520at2759"/>
<name>A0A9K3L2N1_9STRA</name>
<dbReference type="Proteomes" id="UP000693970">
    <property type="component" value="Unassembled WGS sequence"/>
</dbReference>
<proteinExistence type="predicted"/>
<evidence type="ECO:0000256" key="1">
    <source>
        <dbReference type="ARBA" id="ARBA00000900"/>
    </source>
</evidence>
<gene>
    <name evidence="13" type="ORF">IV203_003916</name>
</gene>
<sequence>MAAATATDDNAVSKQEPIMAVAPKCSICLDLAEDRVTLRLCGHEYCGECLETWFLRQERTSSKPPSCPECRAEVHNDDIICVLGRSIRSWSDCGQTETHPDDDWGDTEDFTLTFLQEQGARECPDCGMWIIKDDGCDNIMCRCGCRFCYCCGAKGTCEGGPFYNNFAMLEEYVSYEWDPETESVAGVFPLFLSTEDDDWWCHWMPSEDEDIGFDYEEEEEEEEEEIEDACGVRPLFSECEEYYEYCGYCPLFDSEDDNLLDY</sequence>
<dbReference type="AlphaFoldDB" id="A0A9K3L2N1"/>
<evidence type="ECO:0000313" key="13">
    <source>
        <dbReference type="EMBL" id="KAG7354560.1"/>
    </source>
</evidence>
<evidence type="ECO:0000256" key="2">
    <source>
        <dbReference type="ARBA" id="ARBA00004308"/>
    </source>
</evidence>
<keyword evidence="14" id="KW-1185">Reference proteome</keyword>
<keyword evidence="9" id="KW-0862">Zinc</keyword>
<accession>A0A9K3L2N1</accession>
<evidence type="ECO:0000256" key="4">
    <source>
        <dbReference type="ARBA" id="ARBA00012483"/>
    </source>
</evidence>
<dbReference type="InterPro" id="IPR001841">
    <property type="entry name" value="Znf_RING"/>
</dbReference>
<feature type="domain" description="RING-type" evidence="12">
    <location>
        <begin position="25"/>
        <end position="71"/>
    </location>
</feature>
<dbReference type="InterPro" id="IPR045103">
    <property type="entry name" value="RNF5/RNF185-like"/>
</dbReference>
<dbReference type="GO" id="GO:0008270">
    <property type="term" value="F:zinc ion binding"/>
    <property type="evidence" value="ECO:0007669"/>
    <property type="project" value="UniProtKB-KW"/>
</dbReference>